<feature type="region of interest" description="Disordered" evidence="1">
    <location>
        <begin position="119"/>
        <end position="191"/>
    </location>
</feature>
<keyword evidence="2" id="KW-0472">Membrane</keyword>
<reference evidence="4 5" key="1">
    <citation type="submission" date="2016-10" db="EMBL/GenBank/DDBJ databases">
        <authorList>
            <person name="de Groot N.N."/>
        </authorList>
    </citation>
    <scope>NUCLEOTIDE SEQUENCE [LARGE SCALE GENOMIC DNA]</scope>
    <source>
        <strain evidence="4 5">ASO4-2</strain>
    </source>
</reference>
<gene>
    <name evidence="4" type="ORF">SAMN05660653_00730</name>
</gene>
<dbReference type="STRING" id="617002.SAMN05660653_00730"/>
<dbReference type="GO" id="GO:0008932">
    <property type="term" value="F:lytic endotransglycosylase activity"/>
    <property type="evidence" value="ECO:0007669"/>
    <property type="project" value="TreeGrafter"/>
</dbReference>
<dbReference type="PANTHER" id="PTHR33734">
    <property type="entry name" value="LYSM DOMAIN-CONTAINING GPI-ANCHORED PROTEIN 2"/>
    <property type="match status" value="1"/>
</dbReference>
<dbReference type="Proteomes" id="UP000198771">
    <property type="component" value="Unassembled WGS sequence"/>
</dbReference>
<organism evidence="4 5">
    <name type="scientific">Desulfonatronum thiosulfatophilum</name>
    <dbReference type="NCBI Taxonomy" id="617002"/>
    <lineage>
        <taxon>Bacteria</taxon>
        <taxon>Pseudomonadati</taxon>
        <taxon>Thermodesulfobacteriota</taxon>
        <taxon>Desulfovibrionia</taxon>
        <taxon>Desulfovibrionales</taxon>
        <taxon>Desulfonatronaceae</taxon>
        <taxon>Desulfonatronum</taxon>
    </lineage>
</organism>
<evidence type="ECO:0000256" key="1">
    <source>
        <dbReference type="SAM" id="MobiDB-lite"/>
    </source>
</evidence>
<feature type="transmembrane region" description="Helical" evidence="2">
    <location>
        <begin position="41"/>
        <end position="61"/>
    </location>
</feature>
<dbReference type="Gene3D" id="3.10.350.10">
    <property type="entry name" value="LysM domain"/>
    <property type="match status" value="1"/>
</dbReference>
<dbReference type="AlphaFoldDB" id="A0A1G6B1M8"/>
<sequence>MDKKSWLQKLESMEQEPREVETPEPEPYTLREALEGRGKQLILGGVGLFVLIIMVIIISSGRGGNPDRDFSDILARLESIESRIMGLENQESGRQQALVRMQGDFSILTMRVDKLSREMKEQVAEVSSPPATRQTAQAAAPAPQPARQQTAAPAPAPTPAPAPAPAQVASSAPAPQRPAASRGVTHEVQPGETLFRISRTYNVSVDDIRRQNNLSGDRINPGQVLTIRP</sequence>
<keyword evidence="2" id="KW-0812">Transmembrane</keyword>
<dbReference type="RefSeq" id="WP_139162904.1">
    <property type="nucleotide sequence ID" value="NZ_FMXO01000003.1"/>
</dbReference>
<dbReference type="InterPro" id="IPR036779">
    <property type="entry name" value="LysM_dom_sf"/>
</dbReference>
<dbReference type="InterPro" id="IPR018392">
    <property type="entry name" value="LysM"/>
</dbReference>
<keyword evidence="2" id="KW-1133">Transmembrane helix</keyword>
<feature type="compositionally biased region" description="Basic and acidic residues" evidence="1">
    <location>
        <begin position="1"/>
        <end position="21"/>
    </location>
</feature>
<protein>
    <submittedName>
        <fullName evidence="4">LysM domain-containing protein</fullName>
    </submittedName>
</protein>
<dbReference type="CDD" id="cd00118">
    <property type="entry name" value="LysM"/>
    <property type="match status" value="1"/>
</dbReference>
<dbReference type="SUPFAM" id="SSF54106">
    <property type="entry name" value="LysM domain"/>
    <property type="match status" value="1"/>
</dbReference>
<feature type="compositionally biased region" description="Low complexity" evidence="1">
    <location>
        <begin position="128"/>
        <end position="153"/>
    </location>
</feature>
<proteinExistence type="predicted"/>
<dbReference type="OrthoDB" id="9795421at2"/>
<dbReference type="PANTHER" id="PTHR33734:SF22">
    <property type="entry name" value="MEMBRANE-BOUND LYTIC MUREIN TRANSGLYCOSYLASE D"/>
    <property type="match status" value="1"/>
</dbReference>
<evidence type="ECO:0000313" key="5">
    <source>
        <dbReference type="Proteomes" id="UP000198771"/>
    </source>
</evidence>
<name>A0A1G6B1M8_9BACT</name>
<feature type="region of interest" description="Disordered" evidence="1">
    <location>
        <begin position="1"/>
        <end position="25"/>
    </location>
</feature>
<feature type="compositionally biased region" description="Pro residues" evidence="1">
    <location>
        <begin position="154"/>
        <end position="164"/>
    </location>
</feature>
<dbReference type="SMART" id="SM00257">
    <property type="entry name" value="LysM"/>
    <property type="match status" value="1"/>
</dbReference>
<dbReference type="EMBL" id="FMXO01000003">
    <property type="protein sequence ID" value="SDB14580.1"/>
    <property type="molecule type" value="Genomic_DNA"/>
</dbReference>
<feature type="domain" description="LysM" evidence="3">
    <location>
        <begin position="184"/>
        <end position="227"/>
    </location>
</feature>
<dbReference type="Pfam" id="PF01476">
    <property type="entry name" value="LysM"/>
    <property type="match status" value="1"/>
</dbReference>
<evidence type="ECO:0000259" key="3">
    <source>
        <dbReference type="PROSITE" id="PS51782"/>
    </source>
</evidence>
<accession>A0A1G6B1M8</accession>
<dbReference type="PROSITE" id="PS51782">
    <property type="entry name" value="LYSM"/>
    <property type="match status" value="1"/>
</dbReference>
<evidence type="ECO:0000256" key="2">
    <source>
        <dbReference type="SAM" id="Phobius"/>
    </source>
</evidence>
<keyword evidence="5" id="KW-1185">Reference proteome</keyword>
<evidence type="ECO:0000313" key="4">
    <source>
        <dbReference type="EMBL" id="SDB14580.1"/>
    </source>
</evidence>
<feature type="compositionally biased region" description="Low complexity" evidence="1">
    <location>
        <begin position="165"/>
        <end position="182"/>
    </location>
</feature>